<dbReference type="RefSeq" id="WP_138773034.1">
    <property type="nucleotide sequence ID" value="NZ_JBHSSX010000016.1"/>
</dbReference>
<dbReference type="InterPro" id="IPR011652">
    <property type="entry name" value="MORN_2"/>
</dbReference>
<accession>A0ABY2XKX8</accession>
<evidence type="ECO:0000313" key="3">
    <source>
        <dbReference type="Proteomes" id="UP000739180"/>
    </source>
</evidence>
<dbReference type="Pfam" id="PF07661">
    <property type="entry name" value="MORN_2"/>
    <property type="match status" value="2"/>
</dbReference>
<dbReference type="EMBL" id="VCQT01000038">
    <property type="protein sequence ID" value="TMW11889.1"/>
    <property type="molecule type" value="Genomic_DNA"/>
</dbReference>
<gene>
    <name evidence="2" type="ORF">FGS76_12735</name>
</gene>
<protein>
    <recommendedName>
        <fullName evidence="4">Toxin-antitoxin system YwqK family antitoxin</fullName>
    </recommendedName>
</protein>
<evidence type="ECO:0000313" key="2">
    <source>
        <dbReference type="EMBL" id="TMW11889.1"/>
    </source>
</evidence>
<keyword evidence="3" id="KW-1185">Reference proteome</keyword>
<comment type="caution">
    <text evidence="2">The sequence shown here is derived from an EMBL/GenBank/DDBJ whole genome shotgun (WGS) entry which is preliminary data.</text>
</comment>
<evidence type="ECO:0008006" key="4">
    <source>
        <dbReference type="Google" id="ProtNLM"/>
    </source>
</evidence>
<feature type="signal peptide" evidence="1">
    <location>
        <begin position="1"/>
        <end position="21"/>
    </location>
</feature>
<keyword evidence="1" id="KW-0732">Signal</keyword>
<dbReference type="Gene3D" id="3.90.930.1">
    <property type="match status" value="1"/>
</dbReference>
<organism evidence="2 3">
    <name type="scientific">Alloalcanivorax gelatiniphagus</name>
    <dbReference type="NCBI Taxonomy" id="1194167"/>
    <lineage>
        <taxon>Bacteria</taxon>
        <taxon>Pseudomonadati</taxon>
        <taxon>Pseudomonadota</taxon>
        <taxon>Gammaproteobacteria</taxon>
        <taxon>Oceanospirillales</taxon>
        <taxon>Alcanivoracaceae</taxon>
        <taxon>Alloalcanivorax</taxon>
    </lineage>
</organism>
<feature type="chain" id="PRO_5047311330" description="Toxin-antitoxin system YwqK family antitoxin" evidence="1">
    <location>
        <begin position="22"/>
        <end position="279"/>
    </location>
</feature>
<sequence length="279" mass="32516">MFRLPMLAGLMAVLISTTAAADQRALNRDWFFTDGEPVFLLHWPLKETEQGWRVVIDRPDGQVFFESYVADPGALLLLDNPNRRGPFTYYHDNGEVELEGRYNDRGAVTGEARFYWKNGNLREIRHYQPGGYEVIKAFHQDGSLSMEVLPDKGDQTLREKRYREDGSLVALIYTHPAEQGGLEDVRLTYDPQGNLLARSLANDRVQITEHFKNENLVRRVTSDRDGEWLLRERFDENGELKQRDRYLLPDYQLDGEQMFTTEDGERRVTHYRNGKRQSQ</sequence>
<dbReference type="Proteomes" id="UP000739180">
    <property type="component" value="Unassembled WGS sequence"/>
</dbReference>
<dbReference type="SUPFAM" id="SSF82185">
    <property type="entry name" value="Histone H3 K4-specific methyltransferase SET7/9 N-terminal domain"/>
    <property type="match status" value="1"/>
</dbReference>
<reference evidence="2 3" key="1">
    <citation type="submission" date="2019-05" db="EMBL/GenBank/DDBJ databases">
        <title>Genome of Alcanivorax gelatiniphagus, an oil degrading marine bacteria.</title>
        <authorList>
            <person name="Kwon K.K."/>
        </authorList>
    </citation>
    <scope>NUCLEOTIDE SEQUENCE [LARGE SCALE GENOMIC DNA]</scope>
    <source>
        <strain evidence="2 3">MEBiC 08158</strain>
    </source>
</reference>
<evidence type="ECO:0000256" key="1">
    <source>
        <dbReference type="SAM" id="SignalP"/>
    </source>
</evidence>
<proteinExistence type="predicted"/>
<name>A0ABY2XKX8_9GAMM</name>